<feature type="domain" description="NAD(P)-binding" evidence="1">
    <location>
        <begin position="7"/>
        <end position="214"/>
    </location>
</feature>
<dbReference type="Proteomes" id="UP000297753">
    <property type="component" value="Unassembled WGS sequence"/>
</dbReference>
<dbReference type="AlphaFoldDB" id="A0A4Y8WG26"/>
<reference evidence="2 3" key="1">
    <citation type="submission" date="2019-01" db="EMBL/GenBank/DDBJ databases">
        <title>Vibrio BEI176 sp. nov, a marine bacterium isolated from China: eastern marignal seas.</title>
        <authorList>
            <person name="Li B."/>
        </authorList>
    </citation>
    <scope>NUCLEOTIDE SEQUENCE [LARGE SCALE GENOMIC DNA]</scope>
    <source>
        <strain evidence="2 3">BEI176</strain>
    </source>
</reference>
<proteinExistence type="predicted"/>
<sequence length="233" mass="26147">MKVMVLGATGATGRLVVTQLLATECEVIALVRRTDVLAEHPRLSQITSTALSVDSSELKQRLEECDAAICCLGHNLTLKGVYGAPRMLVRDSLERIISSLSKQRTRPFKIALMSSTGVRNSAVDAPLATKEKSVVMLLRWLLPPQRDNERAAKLLSRIGLKRKHFEWTMIRPDTLIDQLETSDYQWHPSPIRSALFDAGETSRINVANALCRLVVEDDLWQEWKGKTPVIYNQ</sequence>
<accession>A0A4Y8WG26</accession>
<dbReference type="EMBL" id="SATR01000014">
    <property type="protein sequence ID" value="TFH91616.1"/>
    <property type="molecule type" value="Genomic_DNA"/>
</dbReference>
<dbReference type="SUPFAM" id="SSF51735">
    <property type="entry name" value="NAD(P)-binding Rossmann-fold domains"/>
    <property type="match status" value="1"/>
</dbReference>
<keyword evidence="3" id="KW-1185">Reference proteome</keyword>
<evidence type="ECO:0000313" key="3">
    <source>
        <dbReference type="Proteomes" id="UP000297753"/>
    </source>
</evidence>
<dbReference type="PANTHER" id="PTHR15020:SF11">
    <property type="entry name" value="OS06G0360300 PROTEIN"/>
    <property type="match status" value="1"/>
</dbReference>
<organism evidence="2 3">
    <name type="scientific">Vibrio ouci</name>
    <dbReference type="NCBI Taxonomy" id="2499078"/>
    <lineage>
        <taxon>Bacteria</taxon>
        <taxon>Pseudomonadati</taxon>
        <taxon>Pseudomonadota</taxon>
        <taxon>Gammaproteobacteria</taxon>
        <taxon>Vibrionales</taxon>
        <taxon>Vibrionaceae</taxon>
        <taxon>Vibrio</taxon>
    </lineage>
</organism>
<dbReference type="Gene3D" id="3.40.50.720">
    <property type="entry name" value="NAD(P)-binding Rossmann-like Domain"/>
    <property type="match status" value="1"/>
</dbReference>
<dbReference type="OrthoDB" id="9785372at2"/>
<gene>
    <name evidence="2" type="ORF">ELS82_10995</name>
</gene>
<evidence type="ECO:0000259" key="1">
    <source>
        <dbReference type="Pfam" id="PF13460"/>
    </source>
</evidence>
<dbReference type="InterPro" id="IPR036291">
    <property type="entry name" value="NAD(P)-bd_dom_sf"/>
</dbReference>
<comment type="caution">
    <text evidence="2">The sequence shown here is derived from an EMBL/GenBank/DDBJ whole genome shotgun (WGS) entry which is preliminary data.</text>
</comment>
<evidence type="ECO:0000313" key="2">
    <source>
        <dbReference type="EMBL" id="TFH91616.1"/>
    </source>
</evidence>
<dbReference type="Pfam" id="PF13460">
    <property type="entry name" value="NAD_binding_10"/>
    <property type="match status" value="1"/>
</dbReference>
<dbReference type="RefSeq" id="WP_134835527.1">
    <property type="nucleotide sequence ID" value="NZ_SATR01000014.1"/>
</dbReference>
<protein>
    <submittedName>
        <fullName evidence="2">NAD(P)-dependent oxidoreductase</fullName>
    </submittedName>
</protein>
<dbReference type="InterPro" id="IPR016040">
    <property type="entry name" value="NAD(P)-bd_dom"/>
</dbReference>
<name>A0A4Y8WG26_9VIBR</name>
<dbReference type="PANTHER" id="PTHR15020">
    <property type="entry name" value="FLAVIN REDUCTASE-RELATED"/>
    <property type="match status" value="1"/>
</dbReference>